<dbReference type="Pfam" id="PF00342">
    <property type="entry name" value="PGI"/>
    <property type="match status" value="1"/>
</dbReference>
<dbReference type="Gene3D" id="3.40.50.10490">
    <property type="entry name" value="Glucose-6-phosphate isomerase like protein, domain 1"/>
    <property type="match status" value="2"/>
</dbReference>
<dbReference type="AlphaFoldDB" id="D5EG01"/>
<dbReference type="PANTHER" id="PTHR11469">
    <property type="entry name" value="GLUCOSE-6-PHOSPHATE ISOMERASE"/>
    <property type="match status" value="1"/>
</dbReference>
<dbReference type="EMBL" id="CP001997">
    <property type="protein sequence ID" value="ADE57483.1"/>
    <property type="molecule type" value="Genomic_DNA"/>
</dbReference>
<reference evidence="10 11" key="1">
    <citation type="journal article" date="2010" name="Stand. Genomic Sci.">
        <title>Complete genome sequence of Aminobacterium colombiense type strain (ALA-1).</title>
        <authorList>
            <person name="Chertkov O."/>
            <person name="Sikorski J."/>
            <person name="Brambilla E."/>
            <person name="Lapidus A."/>
            <person name="Copeland A."/>
            <person name="Glavina Del Rio T."/>
            <person name="Nolan M."/>
            <person name="Lucas S."/>
            <person name="Tice H."/>
            <person name="Cheng J.F."/>
            <person name="Han C."/>
            <person name="Detter J.C."/>
            <person name="Bruce D."/>
            <person name="Tapia R."/>
            <person name="Goodwin L."/>
            <person name="Pitluck S."/>
            <person name="Liolios K."/>
            <person name="Ivanova N."/>
            <person name="Mavromatis K."/>
            <person name="Ovchinnikova G."/>
            <person name="Pati A."/>
            <person name="Chen A."/>
            <person name="Palaniappan K."/>
            <person name="Land M."/>
            <person name="Hauser L."/>
            <person name="Chang Y.J."/>
            <person name="Jeffries C.D."/>
            <person name="Spring S."/>
            <person name="Rohde M."/>
            <person name="Goker M."/>
            <person name="Bristow J."/>
            <person name="Eisen J.A."/>
            <person name="Markowitz V."/>
            <person name="Hugenholtz P."/>
            <person name="Kyrpides N.C."/>
            <person name="Klenk H.P."/>
        </authorList>
    </citation>
    <scope>NUCLEOTIDE SEQUENCE [LARGE SCALE GENOMIC DNA]</scope>
    <source>
        <strain evidence="11">DSM 12261 / ALA-1</strain>
    </source>
</reference>
<dbReference type="InterPro" id="IPR035482">
    <property type="entry name" value="SIS_PGI_2"/>
</dbReference>
<dbReference type="eggNOG" id="COG0166">
    <property type="taxonomic scope" value="Bacteria"/>
</dbReference>
<comment type="catalytic activity">
    <reaction evidence="7 8 9">
        <text>alpha-D-glucose 6-phosphate = beta-D-fructose 6-phosphate</text>
        <dbReference type="Rhea" id="RHEA:11816"/>
        <dbReference type="ChEBI" id="CHEBI:57634"/>
        <dbReference type="ChEBI" id="CHEBI:58225"/>
        <dbReference type="EC" id="5.3.1.9"/>
    </reaction>
</comment>
<evidence type="ECO:0000256" key="8">
    <source>
        <dbReference type="HAMAP-Rule" id="MF_00473"/>
    </source>
</evidence>
<evidence type="ECO:0000256" key="7">
    <source>
        <dbReference type="ARBA" id="ARBA00029321"/>
    </source>
</evidence>
<dbReference type="OrthoDB" id="140919at2"/>
<dbReference type="Proteomes" id="UP000002366">
    <property type="component" value="Chromosome"/>
</dbReference>
<dbReference type="STRING" id="572547.Amico_1366"/>
<dbReference type="PRINTS" id="PR00662">
    <property type="entry name" value="G6PISOMERASE"/>
</dbReference>
<dbReference type="GO" id="GO:0006096">
    <property type="term" value="P:glycolytic process"/>
    <property type="evidence" value="ECO:0007669"/>
    <property type="project" value="UniProtKB-UniRule"/>
</dbReference>
<dbReference type="PANTHER" id="PTHR11469:SF1">
    <property type="entry name" value="GLUCOSE-6-PHOSPHATE ISOMERASE"/>
    <property type="match status" value="1"/>
</dbReference>
<dbReference type="CDD" id="cd05015">
    <property type="entry name" value="SIS_PGI_1"/>
    <property type="match status" value="1"/>
</dbReference>
<dbReference type="RefSeq" id="WP_013048746.1">
    <property type="nucleotide sequence ID" value="NC_014011.1"/>
</dbReference>
<dbReference type="KEGG" id="aco:Amico_1366"/>
<dbReference type="GO" id="GO:0097367">
    <property type="term" value="F:carbohydrate derivative binding"/>
    <property type="evidence" value="ECO:0007669"/>
    <property type="project" value="InterPro"/>
</dbReference>
<evidence type="ECO:0000313" key="11">
    <source>
        <dbReference type="Proteomes" id="UP000002366"/>
    </source>
</evidence>
<evidence type="ECO:0000256" key="6">
    <source>
        <dbReference type="ARBA" id="ARBA00023235"/>
    </source>
</evidence>
<comment type="pathway">
    <text evidence="1 8 9">Carbohydrate degradation; glycolysis; D-glyceraldehyde 3-phosphate and glycerone phosphate from D-glucose: step 2/4.</text>
</comment>
<dbReference type="GO" id="GO:0005829">
    <property type="term" value="C:cytosol"/>
    <property type="evidence" value="ECO:0007669"/>
    <property type="project" value="TreeGrafter"/>
</dbReference>
<feature type="active site" description="Proton donor" evidence="8">
    <location>
        <position position="291"/>
    </location>
</feature>
<dbReference type="HOGENOM" id="CLU_037303_1_0_0"/>
<name>D5EG01_AMICL</name>
<comment type="subcellular location">
    <subcellularLocation>
        <location evidence="8">Cytoplasm</location>
    </subcellularLocation>
</comment>
<dbReference type="CDD" id="cd05016">
    <property type="entry name" value="SIS_PGI_2"/>
    <property type="match status" value="1"/>
</dbReference>
<evidence type="ECO:0000313" key="10">
    <source>
        <dbReference type="EMBL" id="ADE57483.1"/>
    </source>
</evidence>
<evidence type="ECO:0000256" key="4">
    <source>
        <dbReference type="ARBA" id="ARBA00022490"/>
    </source>
</evidence>
<dbReference type="GO" id="GO:0004347">
    <property type="term" value="F:glucose-6-phosphate isomerase activity"/>
    <property type="evidence" value="ECO:0007669"/>
    <property type="project" value="UniProtKB-UniRule"/>
</dbReference>
<dbReference type="EC" id="5.3.1.9" evidence="8"/>
<dbReference type="SUPFAM" id="SSF53697">
    <property type="entry name" value="SIS domain"/>
    <property type="match status" value="1"/>
</dbReference>
<dbReference type="GO" id="GO:0006094">
    <property type="term" value="P:gluconeogenesis"/>
    <property type="evidence" value="ECO:0007669"/>
    <property type="project" value="UniProtKB-UniRule"/>
</dbReference>
<accession>D5EG01</accession>
<gene>
    <name evidence="8" type="primary">pgi</name>
    <name evidence="10" type="ordered locus">Amico_1366</name>
</gene>
<protein>
    <recommendedName>
        <fullName evidence="8">Glucose-6-phosphate isomerase</fullName>
        <shortName evidence="8">GPI</shortName>
        <ecNumber evidence="8">5.3.1.9</ecNumber>
    </recommendedName>
    <alternativeName>
        <fullName evidence="8">Phosphoglucose isomerase</fullName>
        <shortName evidence="8">PGI</shortName>
    </alternativeName>
    <alternativeName>
        <fullName evidence="8">Phosphohexose isomerase</fullName>
        <shortName evidence="8">PHI</shortName>
    </alternativeName>
</protein>
<evidence type="ECO:0000256" key="9">
    <source>
        <dbReference type="RuleBase" id="RU000612"/>
    </source>
</evidence>
<dbReference type="UniPathway" id="UPA00138"/>
<comment type="function">
    <text evidence="8">Catalyzes the reversible isomerization of glucose-6-phosphate to fructose-6-phosphate.</text>
</comment>
<sequence>MKSLLKLHYGAALGEHLTSGVTTFQELLNLAPLIKKADALLKSRSELELEGSGWLLLPHKKDKKINDLAAWLSSMTDVIQIGIGGSALGNMMLHNALLPPYWNEMSPTLPRPRFYMADNVDPQENRAIWDRVDPRHTALIVVSKSGTTAETMANFLFFWEEMKQTVGTEQAARQTIIITDPEKGVLSEFAKERGCAVLPVPPNVGGRYSVLSPVGLLSAAVLGADTDSLLEGARKMADFLADEHDMEGNPAWVFAAISWLHFIRKRNMIVFMPYIDSLSMLSEWFAQLWGESLGKEGKGSTPIKALGTIDQHSQLQLYTEGPDDKLFLLLHVSSLKEDIVIPHAEEKSLASLSYLFGQSMNMLRYSEQLSTASSLVKAGRPVLWLEIPELNAFYLGALIYLLEYATALTGFIMDINPFDQPGVELGKEYTFALMGRSGFEVQAQEVARFSKNLSSRTITVSIEEK</sequence>
<comment type="pathway">
    <text evidence="8">Carbohydrate biosynthesis; gluconeogenesis.</text>
</comment>
<feature type="active site" evidence="8">
    <location>
        <position position="312"/>
    </location>
</feature>
<dbReference type="HAMAP" id="MF_00473">
    <property type="entry name" value="G6P_isomerase"/>
    <property type="match status" value="1"/>
</dbReference>
<dbReference type="InterPro" id="IPR001672">
    <property type="entry name" value="G6P_Isomerase"/>
</dbReference>
<dbReference type="PROSITE" id="PS00174">
    <property type="entry name" value="P_GLUCOSE_ISOMERASE_2"/>
    <property type="match status" value="1"/>
</dbReference>
<organism evidence="10 11">
    <name type="scientific">Aminobacterium colombiense (strain DSM 12261 / ALA-1)</name>
    <dbReference type="NCBI Taxonomy" id="572547"/>
    <lineage>
        <taxon>Bacteria</taxon>
        <taxon>Thermotogati</taxon>
        <taxon>Synergistota</taxon>
        <taxon>Synergistia</taxon>
        <taxon>Synergistales</taxon>
        <taxon>Aminobacteriaceae</taxon>
        <taxon>Aminobacterium</taxon>
    </lineage>
</organism>
<dbReference type="InterPro" id="IPR035476">
    <property type="entry name" value="SIS_PGI_1"/>
</dbReference>
<dbReference type="FunFam" id="3.40.50.10490:FF:000016">
    <property type="entry name" value="Glucose-6-phosphate isomerase"/>
    <property type="match status" value="1"/>
</dbReference>
<proteinExistence type="inferred from homology"/>
<keyword evidence="11" id="KW-1185">Reference proteome</keyword>
<keyword evidence="3 8" id="KW-0312">Gluconeogenesis</keyword>
<feature type="active site" evidence="8">
    <location>
        <position position="427"/>
    </location>
</feature>
<evidence type="ECO:0000256" key="5">
    <source>
        <dbReference type="ARBA" id="ARBA00023152"/>
    </source>
</evidence>
<dbReference type="InterPro" id="IPR046348">
    <property type="entry name" value="SIS_dom_sf"/>
</dbReference>
<dbReference type="PROSITE" id="PS51463">
    <property type="entry name" value="P_GLUCOSE_ISOMERASE_3"/>
    <property type="match status" value="1"/>
</dbReference>
<evidence type="ECO:0000256" key="2">
    <source>
        <dbReference type="ARBA" id="ARBA00006604"/>
    </source>
</evidence>
<comment type="similarity">
    <text evidence="2 8 9">Belongs to the GPI family.</text>
</comment>
<keyword evidence="6 8" id="KW-0413">Isomerase</keyword>
<dbReference type="InterPro" id="IPR018189">
    <property type="entry name" value="Phosphoglucose_isomerase_CS"/>
</dbReference>
<evidence type="ECO:0000256" key="1">
    <source>
        <dbReference type="ARBA" id="ARBA00004926"/>
    </source>
</evidence>
<dbReference type="UniPathway" id="UPA00109">
    <property type="reaction ID" value="UER00181"/>
</dbReference>
<dbReference type="GO" id="GO:0051156">
    <property type="term" value="P:glucose 6-phosphate metabolic process"/>
    <property type="evidence" value="ECO:0007669"/>
    <property type="project" value="TreeGrafter"/>
</dbReference>
<evidence type="ECO:0000256" key="3">
    <source>
        <dbReference type="ARBA" id="ARBA00022432"/>
    </source>
</evidence>
<keyword evidence="5 8" id="KW-0324">Glycolysis</keyword>
<dbReference type="GO" id="GO:0048029">
    <property type="term" value="F:monosaccharide binding"/>
    <property type="evidence" value="ECO:0007669"/>
    <property type="project" value="TreeGrafter"/>
</dbReference>
<keyword evidence="4 8" id="KW-0963">Cytoplasm</keyword>